<dbReference type="PROSITE" id="PS50949">
    <property type="entry name" value="HTH_GNTR"/>
    <property type="match status" value="1"/>
</dbReference>
<organism evidence="5 6">
    <name type="scientific">Paenibacillus oceani</name>
    <dbReference type="NCBI Taxonomy" id="2772510"/>
    <lineage>
        <taxon>Bacteria</taxon>
        <taxon>Bacillati</taxon>
        <taxon>Bacillota</taxon>
        <taxon>Bacilli</taxon>
        <taxon>Bacillales</taxon>
        <taxon>Paenibacillaceae</taxon>
        <taxon>Paenibacillus</taxon>
    </lineage>
</organism>
<dbReference type="InterPro" id="IPR000524">
    <property type="entry name" value="Tscrpt_reg_HTH_GntR"/>
</dbReference>
<reference evidence="5" key="1">
    <citation type="submission" date="2020-09" db="EMBL/GenBank/DDBJ databases">
        <title>A novel bacterium of genus Paenibacillus, isolated from South China Sea.</title>
        <authorList>
            <person name="Huang H."/>
            <person name="Mo K."/>
            <person name="Hu Y."/>
        </authorList>
    </citation>
    <scope>NUCLEOTIDE SEQUENCE</scope>
    <source>
        <strain evidence="5">IB182363</strain>
    </source>
</reference>
<dbReference type="PANTHER" id="PTHR43649">
    <property type="entry name" value="ARABINOSE-BINDING PROTEIN-RELATED"/>
    <property type="match status" value="1"/>
</dbReference>
<keyword evidence="6" id="KW-1185">Reference proteome</keyword>
<gene>
    <name evidence="5" type="ORF">IDH45_28240</name>
</gene>
<dbReference type="SMART" id="SM00345">
    <property type="entry name" value="HTH_GNTR"/>
    <property type="match status" value="1"/>
</dbReference>
<keyword evidence="1" id="KW-0805">Transcription regulation</keyword>
<name>A0A927H3V1_9BACL</name>
<dbReference type="InterPro" id="IPR006059">
    <property type="entry name" value="SBP"/>
</dbReference>
<feature type="domain" description="HTH gntR-type" evidence="4">
    <location>
        <begin position="11"/>
        <end position="79"/>
    </location>
</feature>
<dbReference type="AlphaFoldDB" id="A0A927H3V1"/>
<evidence type="ECO:0000256" key="1">
    <source>
        <dbReference type="ARBA" id="ARBA00023015"/>
    </source>
</evidence>
<dbReference type="InterPro" id="IPR036388">
    <property type="entry name" value="WH-like_DNA-bd_sf"/>
</dbReference>
<evidence type="ECO:0000313" key="6">
    <source>
        <dbReference type="Proteomes" id="UP000639396"/>
    </source>
</evidence>
<dbReference type="PANTHER" id="PTHR43649:SF12">
    <property type="entry name" value="DIACETYLCHITOBIOSE BINDING PROTEIN DASA"/>
    <property type="match status" value="1"/>
</dbReference>
<evidence type="ECO:0000256" key="2">
    <source>
        <dbReference type="ARBA" id="ARBA00023125"/>
    </source>
</evidence>
<comment type="caution">
    <text evidence="5">The sequence shown here is derived from an EMBL/GenBank/DDBJ whole genome shotgun (WGS) entry which is preliminary data.</text>
</comment>
<evidence type="ECO:0000313" key="5">
    <source>
        <dbReference type="EMBL" id="MBD2865879.1"/>
    </source>
</evidence>
<dbReference type="SUPFAM" id="SSF46785">
    <property type="entry name" value="Winged helix' DNA-binding domain"/>
    <property type="match status" value="1"/>
</dbReference>
<dbReference type="GO" id="GO:0003700">
    <property type="term" value="F:DNA-binding transcription factor activity"/>
    <property type="evidence" value="ECO:0007669"/>
    <property type="project" value="InterPro"/>
</dbReference>
<evidence type="ECO:0000259" key="4">
    <source>
        <dbReference type="PROSITE" id="PS50949"/>
    </source>
</evidence>
<dbReference type="CDD" id="cd07377">
    <property type="entry name" value="WHTH_GntR"/>
    <property type="match status" value="1"/>
</dbReference>
<dbReference type="PRINTS" id="PR00035">
    <property type="entry name" value="HTHGNTR"/>
</dbReference>
<dbReference type="GO" id="GO:0003677">
    <property type="term" value="F:DNA binding"/>
    <property type="evidence" value="ECO:0007669"/>
    <property type="project" value="UniProtKB-KW"/>
</dbReference>
<keyword evidence="2" id="KW-0238">DNA-binding</keyword>
<dbReference type="RefSeq" id="WP_190931499.1">
    <property type="nucleotide sequence ID" value="NZ_JACXJA010000048.1"/>
</dbReference>
<keyword evidence="3" id="KW-0804">Transcription</keyword>
<dbReference type="SUPFAM" id="SSF53850">
    <property type="entry name" value="Periplasmic binding protein-like II"/>
    <property type="match status" value="1"/>
</dbReference>
<dbReference type="Pfam" id="PF01547">
    <property type="entry name" value="SBP_bac_1"/>
    <property type="match status" value="1"/>
</dbReference>
<dbReference type="InterPro" id="IPR050490">
    <property type="entry name" value="Bact_solute-bd_prot1"/>
</dbReference>
<dbReference type="Gene3D" id="1.10.10.10">
    <property type="entry name" value="Winged helix-like DNA-binding domain superfamily/Winged helix DNA-binding domain"/>
    <property type="match status" value="1"/>
</dbReference>
<dbReference type="Proteomes" id="UP000639396">
    <property type="component" value="Unassembled WGS sequence"/>
</dbReference>
<proteinExistence type="predicted"/>
<dbReference type="InterPro" id="IPR036390">
    <property type="entry name" value="WH_DNA-bd_sf"/>
</dbReference>
<dbReference type="Pfam" id="PF00392">
    <property type="entry name" value="GntR"/>
    <property type="match status" value="1"/>
</dbReference>
<dbReference type="Gene3D" id="3.40.190.10">
    <property type="entry name" value="Periplasmic binding protein-like II"/>
    <property type="match status" value="1"/>
</dbReference>
<dbReference type="EMBL" id="JACXJA010000048">
    <property type="protein sequence ID" value="MBD2865879.1"/>
    <property type="molecule type" value="Genomic_DNA"/>
</dbReference>
<accession>A0A927H3V1</accession>
<protein>
    <submittedName>
        <fullName evidence="5">Extracellular solute-binding protein</fullName>
    </submittedName>
</protein>
<evidence type="ECO:0000256" key="3">
    <source>
        <dbReference type="ARBA" id="ARBA00023163"/>
    </source>
</evidence>
<sequence>MSEKASRKTFRARLQTMVQQLRSGIIEGTYSVGDYLPAESTLAEQFQLSNNSVRKGLKVLVEEGFIVKIDKVGSRVIQSAERERITVTVGCMPSITRDLEFMRLLDDFHALHPAVAVKPVTGTTSGLFTSRTYIESIREQMESGSIDIFTLNNMNFNELAESGYTRLLEEQQANAGIYPFLNEAFTADGTLYVQPVTFSPVVLCYNRTHFREAKLPEPDSGWKWNDLVQAAARLTVPGQKHGFYFYQVSENRWPLFLLQSGESFLRDGGLPGDIRGTRLMEGIRLCGELIRDRDIFPGYLSESSTDASRLFLEGKISMMLATYSSLNDLKHSDLDYDLSPVPYIHIPITLLLSIGMIVNKRSKHKEAARQFVDYMTSGRAQSLIRRHTVSIPAMKQAAEAPVPEEPRLNRPRHYSLFREIIPSYRLHSELHWPARDFEPLRHMLKMFWSGLIDEHTLSEEITSLLRKDSTG</sequence>